<dbReference type="PROSITE" id="PS50097">
    <property type="entry name" value="BTB"/>
    <property type="match status" value="1"/>
</dbReference>
<accession>A0A9Q0LL41</accession>
<feature type="compositionally biased region" description="Basic residues" evidence="1">
    <location>
        <begin position="379"/>
        <end position="400"/>
    </location>
</feature>
<comment type="caution">
    <text evidence="3">The sequence shown here is derived from an EMBL/GenBank/DDBJ whole genome shotgun (WGS) entry which is preliminary data.</text>
</comment>
<dbReference type="InterPro" id="IPR000210">
    <property type="entry name" value="BTB/POZ_dom"/>
</dbReference>
<gene>
    <name evidence="3" type="ORF">M0811_07836</name>
</gene>
<dbReference type="Gene3D" id="3.30.710.10">
    <property type="entry name" value="Potassium Channel Kv1.1, Chain A"/>
    <property type="match status" value="1"/>
</dbReference>
<feature type="region of interest" description="Disordered" evidence="1">
    <location>
        <begin position="367"/>
        <end position="405"/>
    </location>
</feature>
<keyword evidence="4" id="KW-1185">Reference proteome</keyword>
<dbReference type="InterPro" id="IPR011333">
    <property type="entry name" value="SKP1/BTB/POZ_sf"/>
</dbReference>
<dbReference type="AlphaFoldDB" id="A0A9Q0LL41"/>
<dbReference type="Proteomes" id="UP001149090">
    <property type="component" value="Unassembled WGS sequence"/>
</dbReference>
<proteinExistence type="predicted"/>
<name>A0A9Q0LL41_ANAIG</name>
<organism evidence="3 4">
    <name type="scientific">Anaeramoeba ignava</name>
    <name type="common">Anaerobic marine amoeba</name>
    <dbReference type="NCBI Taxonomy" id="1746090"/>
    <lineage>
        <taxon>Eukaryota</taxon>
        <taxon>Metamonada</taxon>
        <taxon>Anaeramoebidae</taxon>
        <taxon>Anaeramoeba</taxon>
    </lineage>
</organism>
<evidence type="ECO:0000256" key="1">
    <source>
        <dbReference type="SAM" id="MobiDB-lite"/>
    </source>
</evidence>
<feature type="compositionally biased region" description="Basic and acidic residues" evidence="1">
    <location>
        <begin position="367"/>
        <end position="378"/>
    </location>
</feature>
<evidence type="ECO:0000313" key="4">
    <source>
        <dbReference type="Proteomes" id="UP001149090"/>
    </source>
</evidence>
<reference evidence="3" key="1">
    <citation type="submission" date="2022-10" db="EMBL/GenBank/DDBJ databases">
        <title>Novel sulphate-reducing endosymbionts in the free-living metamonad Anaeramoeba.</title>
        <authorList>
            <person name="Jerlstrom-Hultqvist J."/>
            <person name="Cepicka I."/>
            <person name="Gallot-Lavallee L."/>
            <person name="Salas-Leiva D."/>
            <person name="Curtis B.A."/>
            <person name="Zahonova K."/>
            <person name="Pipaliya S."/>
            <person name="Dacks J."/>
            <person name="Roger A.J."/>
        </authorList>
    </citation>
    <scope>NUCLEOTIDE SEQUENCE</scope>
    <source>
        <strain evidence="3">BMAN</strain>
    </source>
</reference>
<feature type="domain" description="BTB" evidence="2">
    <location>
        <begin position="16"/>
        <end position="80"/>
    </location>
</feature>
<protein>
    <submittedName>
        <fullName evidence="3">Pep-cterm sorting domain-containing protein</fullName>
    </submittedName>
</protein>
<evidence type="ECO:0000313" key="3">
    <source>
        <dbReference type="EMBL" id="KAJ5074793.1"/>
    </source>
</evidence>
<dbReference type="Pfam" id="PF00651">
    <property type="entry name" value="BTB"/>
    <property type="match status" value="1"/>
</dbReference>
<sequence>MFVWDQNKDQPIQKFSDIKFILSNQQFLSHKHLLTFSGWPFIINILKKQKNNHKIKIEIPEEIFKNILYFIYNKKLHPNFKEIENEIIDFFQKNKNYIYPEILIPIWNHFENEANIDSENQTKINLEKKPSVDFEKNINIDLEKDHNNIILSKELFQPYLKLIKLFNIIKDFPEKISLFKNQFPKSFNYFLSFISNNFFWIPYFKEIPPILSKGTLLEFLERHVLIEKQQEFFKKWIKNYEHEFKSQEKNQINNQIIYIPQDYKDPQESSFINSMIATHSINPEKIKQNELFRPLDSLINIKNKYLDIEDHPVFKEIESKYRIHEEGFVERYKQNKTYFPSEKILLKWISCPWDSTILQSQNIFKDQEDSLQQKEKPKQSPKNRKKSNREKQNKNKRKNKSPSNSQNLNYIEKIYNYKMYLEEWINDPIFMKNAVKILSNSKEPKKFHSICDKQGQTLAKDKGYIEDSKAFIFTLKNGENSPPQKFSIIPSRSKFALQYHDNFGPLFGGGLGGSDIGIHGDLKKGYSFFGTAYKSPQKKSYPFETQKFLAGASKDFEIVEMEVYCIPKKIQEEEEKKEQRKKK</sequence>
<evidence type="ECO:0000259" key="2">
    <source>
        <dbReference type="PROSITE" id="PS50097"/>
    </source>
</evidence>
<dbReference type="EMBL" id="JAPDFW010000068">
    <property type="protein sequence ID" value="KAJ5074793.1"/>
    <property type="molecule type" value="Genomic_DNA"/>
</dbReference>